<comment type="caution">
    <text evidence="2">The sequence shown here is derived from an EMBL/GenBank/DDBJ whole genome shotgun (WGS) entry which is preliminary data.</text>
</comment>
<accession>A0ABS6WTH8</accession>
<evidence type="ECO:0000256" key="1">
    <source>
        <dbReference type="SAM" id="MobiDB-lite"/>
    </source>
</evidence>
<keyword evidence="3" id="KW-1185">Reference proteome</keyword>
<evidence type="ECO:0000313" key="3">
    <source>
        <dbReference type="Proteomes" id="UP001430804"/>
    </source>
</evidence>
<feature type="region of interest" description="Disordered" evidence="1">
    <location>
        <begin position="1"/>
        <end position="42"/>
    </location>
</feature>
<gene>
    <name evidence="2" type="primary">mobC</name>
    <name evidence="2" type="ORF">KY465_18445</name>
</gene>
<evidence type="ECO:0000313" key="2">
    <source>
        <dbReference type="EMBL" id="MBW3099266.1"/>
    </source>
</evidence>
<sequence length="118" mass="13097">MTERNTKGGRPKKAPGEQRSERLSGVSLTPAERHHVEAQAERAGLPVSEFCRRAILGQRIRPRRSASDDRLLVELNRVGVNLHQIVRALNFKKGIPRDIDEAIQAVTRVVEKVAADGS</sequence>
<reference evidence="2" key="1">
    <citation type="submission" date="2021-07" db="EMBL/GenBank/DDBJ databases">
        <title>Pseudohoeflea marina sp. nov. a polyhydroxyalcanoate-producing bacterium.</title>
        <authorList>
            <person name="Zheng W."/>
            <person name="Yu S."/>
            <person name="Huang Y."/>
        </authorList>
    </citation>
    <scope>NUCLEOTIDE SEQUENCE</scope>
    <source>
        <strain evidence="2">DP4N28-3</strain>
    </source>
</reference>
<proteinExistence type="predicted"/>
<dbReference type="RefSeq" id="WP_219203593.1">
    <property type="nucleotide sequence ID" value="NZ_JAHWQX010000010.1"/>
</dbReference>
<feature type="compositionally biased region" description="Basic and acidic residues" evidence="1">
    <location>
        <begin position="31"/>
        <end position="40"/>
    </location>
</feature>
<organism evidence="2 3">
    <name type="scientific">Pseudohoeflea coraliihabitans</name>
    <dbReference type="NCBI Taxonomy" id="2860393"/>
    <lineage>
        <taxon>Bacteria</taxon>
        <taxon>Pseudomonadati</taxon>
        <taxon>Pseudomonadota</taxon>
        <taxon>Alphaproteobacteria</taxon>
        <taxon>Hyphomicrobiales</taxon>
        <taxon>Rhizobiaceae</taxon>
        <taxon>Pseudohoeflea</taxon>
    </lineage>
</organism>
<dbReference type="EMBL" id="JAHWQX010000010">
    <property type="protein sequence ID" value="MBW3099266.1"/>
    <property type="molecule type" value="Genomic_DNA"/>
</dbReference>
<dbReference type="Pfam" id="PF21983">
    <property type="entry name" value="NikA-like"/>
    <property type="match status" value="1"/>
</dbReference>
<dbReference type="Proteomes" id="UP001430804">
    <property type="component" value="Unassembled WGS sequence"/>
</dbReference>
<dbReference type="InterPro" id="IPR053842">
    <property type="entry name" value="NikA-like"/>
</dbReference>
<protein>
    <submittedName>
        <fullName evidence="2">Plasmid mobilization relaxosome protein MobC</fullName>
    </submittedName>
</protein>
<name>A0ABS6WTH8_9HYPH</name>